<keyword evidence="5" id="KW-0862">Zinc</keyword>
<keyword evidence="4 8" id="KW-0863">Zinc-finger</keyword>
<evidence type="ECO:0000256" key="5">
    <source>
        <dbReference type="ARBA" id="ARBA00022833"/>
    </source>
</evidence>
<keyword evidence="11" id="KW-1185">Reference proteome</keyword>
<reference evidence="10 11" key="1">
    <citation type="submission" date="2021-06" db="EMBL/GenBank/DDBJ databases">
        <title>Caerostris darwini draft genome.</title>
        <authorList>
            <person name="Kono N."/>
            <person name="Arakawa K."/>
        </authorList>
    </citation>
    <scope>NUCLEOTIDE SEQUENCE [LARGE SCALE GENOMIC DNA]</scope>
</reference>
<evidence type="ECO:0000256" key="4">
    <source>
        <dbReference type="ARBA" id="ARBA00022771"/>
    </source>
</evidence>
<feature type="domain" description="C2H2-type" evidence="9">
    <location>
        <begin position="418"/>
        <end position="445"/>
    </location>
</feature>
<evidence type="ECO:0000256" key="2">
    <source>
        <dbReference type="ARBA" id="ARBA00022723"/>
    </source>
</evidence>
<dbReference type="PANTHER" id="PTHR24381">
    <property type="entry name" value="ZINC FINGER PROTEIN"/>
    <property type="match status" value="1"/>
</dbReference>
<comment type="subcellular location">
    <subcellularLocation>
        <location evidence="1">Nucleus</location>
    </subcellularLocation>
</comment>
<gene>
    <name evidence="10" type="ORF">CDAR_514071</name>
</gene>
<dbReference type="GO" id="GO:0000981">
    <property type="term" value="F:DNA-binding transcription factor activity, RNA polymerase II-specific"/>
    <property type="evidence" value="ECO:0007669"/>
    <property type="project" value="TreeGrafter"/>
</dbReference>
<evidence type="ECO:0000259" key="9">
    <source>
        <dbReference type="PROSITE" id="PS50157"/>
    </source>
</evidence>
<dbReference type="PROSITE" id="PS50157">
    <property type="entry name" value="ZINC_FINGER_C2H2_2"/>
    <property type="match status" value="3"/>
</dbReference>
<evidence type="ECO:0000256" key="1">
    <source>
        <dbReference type="ARBA" id="ARBA00004123"/>
    </source>
</evidence>
<keyword evidence="6" id="KW-0238">DNA-binding</keyword>
<evidence type="ECO:0000313" key="11">
    <source>
        <dbReference type="Proteomes" id="UP001054837"/>
    </source>
</evidence>
<dbReference type="FunFam" id="3.30.160.60:FF:002343">
    <property type="entry name" value="Zinc finger protein 33A"/>
    <property type="match status" value="1"/>
</dbReference>
<dbReference type="Proteomes" id="UP001054837">
    <property type="component" value="Unassembled WGS sequence"/>
</dbReference>
<dbReference type="InterPro" id="IPR013087">
    <property type="entry name" value="Znf_C2H2_type"/>
</dbReference>
<feature type="domain" description="C2H2-type" evidence="9">
    <location>
        <begin position="446"/>
        <end position="473"/>
    </location>
</feature>
<keyword evidence="3" id="KW-0677">Repeat</keyword>
<accession>A0AAV4QZ25</accession>
<keyword evidence="7" id="KW-0539">Nucleus</keyword>
<dbReference type="GO" id="GO:0008270">
    <property type="term" value="F:zinc ion binding"/>
    <property type="evidence" value="ECO:0007669"/>
    <property type="project" value="UniProtKB-KW"/>
</dbReference>
<evidence type="ECO:0000256" key="8">
    <source>
        <dbReference type="PROSITE-ProRule" id="PRU00042"/>
    </source>
</evidence>
<proteinExistence type="predicted"/>
<organism evidence="10 11">
    <name type="scientific">Caerostris darwini</name>
    <dbReference type="NCBI Taxonomy" id="1538125"/>
    <lineage>
        <taxon>Eukaryota</taxon>
        <taxon>Metazoa</taxon>
        <taxon>Ecdysozoa</taxon>
        <taxon>Arthropoda</taxon>
        <taxon>Chelicerata</taxon>
        <taxon>Arachnida</taxon>
        <taxon>Araneae</taxon>
        <taxon>Araneomorphae</taxon>
        <taxon>Entelegynae</taxon>
        <taxon>Araneoidea</taxon>
        <taxon>Araneidae</taxon>
        <taxon>Caerostris</taxon>
    </lineage>
</organism>
<dbReference type="GO" id="GO:0005634">
    <property type="term" value="C:nucleus"/>
    <property type="evidence" value="ECO:0007669"/>
    <property type="project" value="UniProtKB-SubCell"/>
</dbReference>
<evidence type="ECO:0000256" key="7">
    <source>
        <dbReference type="ARBA" id="ARBA00023242"/>
    </source>
</evidence>
<feature type="domain" description="C2H2-type" evidence="9">
    <location>
        <begin position="474"/>
        <end position="502"/>
    </location>
</feature>
<dbReference type="Gene3D" id="3.30.160.60">
    <property type="entry name" value="Classic Zinc Finger"/>
    <property type="match status" value="3"/>
</dbReference>
<evidence type="ECO:0000313" key="10">
    <source>
        <dbReference type="EMBL" id="GIY14482.1"/>
    </source>
</evidence>
<protein>
    <recommendedName>
        <fullName evidence="9">C2H2-type domain-containing protein</fullName>
    </recommendedName>
</protein>
<dbReference type="InterPro" id="IPR036236">
    <property type="entry name" value="Znf_C2H2_sf"/>
</dbReference>
<dbReference type="Pfam" id="PF00096">
    <property type="entry name" value="zf-C2H2"/>
    <property type="match status" value="2"/>
</dbReference>
<dbReference type="PANTHER" id="PTHR24381:SF390">
    <property type="entry name" value="ZINC FINGER PROTEIN 37 HOMOLOG"/>
    <property type="match status" value="1"/>
</dbReference>
<name>A0AAV4QZ25_9ARAC</name>
<dbReference type="PROSITE" id="PS00028">
    <property type="entry name" value="ZINC_FINGER_C2H2_1"/>
    <property type="match status" value="3"/>
</dbReference>
<dbReference type="GO" id="GO:0000977">
    <property type="term" value="F:RNA polymerase II transcription regulatory region sequence-specific DNA binding"/>
    <property type="evidence" value="ECO:0007669"/>
    <property type="project" value="TreeGrafter"/>
</dbReference>
<dbReference type="AlphaFoldDB" id="A0AAV4QZ25"/>
<evidence type="ECO:0000256" key="6">
    <source>
        <dbReference type="ARBA" id="ARBA00023125"/>
    </source>
</evidence>
<dbReference type="SUPFAM" id="SSF57667">
    <property type="entry name" value="beta-beta-alpha zinc fingers"/>
    <property type="match status" value="2"/>
</dbReference>
<evidence type="ECO:0000256" key="3">
    <source>
        <dbReference type="ARBA" id="ARBA00022737"/>
    </source>
</evidence>
<keyword evidence="2" id="KW-0479">Metal-binding</keyword>
<dbReference type="EMBL" id="BPLQ01005370">
    <property type="protein sequence ID" value="GIY14482.1"/>
    <property type="molecule type" value="Genomic_DNA"/>
</dbReference>
<comment type="caution">
    <text evidence="10">The sequence shown here is derived from an EMBL/GenBank/DDBJ whole genome shotgun (WGS) entry which is preliminary data.</text>
</comment>
<sequence length="515" mass="58952">MEIRNCQFCNAYVTNFEIHCCKNFWKQHRGIYATIPRNSYGNLAEDIDLRTPQQMHYEARRSTTQQTNISRQQRILSNVHQPINCNETAAAEIVSQYGVTNQYRYNPQTSYFLFPAMHHHLQKFQYSNSSMPIADPRFLPGFYRTFDQMNATMNPKARPCNASSQMMFSKIPHTKEMPSHFSSVCRNFGESDSALTNWISQCSERSLEIPILAMQNEQYNPMNPIPQTHSIHQTGSFPSFPPIPFDIHSKHSSTSRKSLCRNREDGIFNLCRTEIPSYFTDHVSFPSTSQISVQNKKSHAAKICAVKLNEGKNNSKNKQFTGSNYGIADSVFYASSSIQTQHHGIINSSTEPRAGEYSSPVTYSSGTYNARNISTSTTAKESSVDCKELSLDKRLSGNSSVFNTHLDTLVKKPRGELYTCSKCLKYFFRKDYLESHERCHDAERPYVCHYCDITFTQASHMRQHIRIHTGEKPYECMHCGKCFALNSNLESHVRNIHTDETPSSNVTCLNTLKKR</sequence>
<dbReference type="SMART" id="SM00355">
    <property type="entry name" value="ZnF_C2H2"/>
    <property type="match status" value="3"/>
</dbReference>
<dbReference type="FunFam" id="3.30.160.60:FF:002005">
    <property type="entry name" value="Zinc finger protein 200"/>
    <property type="match status" value="1"/>
</dbReference>